<feature type="domain" description="ABC transmembrane type-1" evidence="8">
    <location>
        <begin position="69"/>
        <end position="277"/>
    </location>
</feature>
<evidence type="ECO:0000256" key="4">
    <source>
        <dbReference type="ARBA" id="ARBA00022692"/>
    </source>
</evidence>
<keyword evidence="3" id="KW-1003">Cell membrane</keyword>
<evidence type="ECO:0000259" key="8">
    <source>
        <dbReference type="PROSITE" id="PS50928"/>
    </source>
</evidence>
<organism evidence="9 10">
    <name type="scientific">Blautia liquoris</name>
    <dbReference type="NCBI Taxonomy" id="2779518"/>
    <lineage>
        <taxon>Bacteria</taxon>
        <taxon>Bacillati</taxon>
        <taxon>Bacillota</taxon>
        <taxon>Clostridia</taxon>
        <taxon>Lachnospirales</taxon>
        <taxon>Lachnospiraceae</taxon>
        <taxon>Blautia</taxon>
    </lineage>
</organism>
<protein>
    <submittedName>
        <fullName evidence="9">Carbohydrate ABC transporter permease</fullName>
    </submittedName>
</protein>
<dbReference type="Gene3D" id="1.10.3720.10">
    <property type="entry name" value="MetI-like"/>
    <property type="match status" value="1"/>
</dbReference>
<evidence type="ECO:0000313" key="10">
    <source>
        <dbReference type="Proteomes" id="UP000593601"/>
    </source>
</evidence>
<evidence type="ECO:0000256" key="6">
    <source>
        <dbReference type="ARBA" id="ARBA00023136"/>
    </source>
</evidence>
<feature type="transmembrane region" description="Helical" evidence="7">
    <location>
        <begin position="12"/>
        <end position="34"/>
    </location>
</feature>
<feature type="transmembrane region" description="Helical" evidence="7">
    <location>
        <begin position="110"/>
        <end position="129"/>
    </location>
</feature>
<keyword evidence="6 7" id="KW-0472">Membrane</keyword>
<evidence type="ECO:0000256" key="3">
    <source>
        <dbReference type="ARBA" id="ARBA00022475"/>
    </source>
</evidence>
<sequence>MKASVSYKVFQVCNIIILLFLTLSCFLPFVYVVAVSLSDKVFVQAGQIVFWPKGFNLNAYRYLIKNAAFWRAFGIAIVRTILGLIVNMSLIILAAYPLSKSNDKMKGRSIYTWFFFITMLVNGGLIPTYMLVSQVGLRNSIWALILPGAVPVFNLVLMISFFRQIPVEMEEASAIDGAGHFFTLLKIYIPLSKPALATVSLFCMVNHWNAWFDGMIYMRSPKMFPLQTYLRNLILKMDITQMSGDDYGLLDLLSNESIKCAQIIVAIIPILCVYPFLQKYFVKGITLGGVKG</sequence>
<accession>A0A7M2RNW0</accession>
<dbReference type="InterPro" id="IPR000515">
    <property type="entry name" value="MetI-like"/>
</dbReference>
<evidence type="ECO:0000256" key="7">
    <source>
        <dbReference type="SAM" id="Phobius"/>
    </source>
</evidence>
<reference evidence="9 10" key="1">
    <citation type="submission" date="2020-10" db="EMBL/GenBank/DDBJ databases">
        <title>Blautia liquoris sp.nov., isolated from the mud in a fermentation cellar used for the production of Chinese strong-flavoured liquor.</title>
        <authorList>
            <person name="Lu L."/>
        </authorList>
    </citation>
    <scope>NUCLEOTIDE SEQUENCE [LARGE SCALE GENOMIC DNA]</scope>
    <source>
        <strain evidence="9 10">LZLJ-3</strain>
    </source>
</reference>
<evidence type="ECO:0000256" key="2">
    <source>
        <dbReference type="ARBA" id="ARBA00022448"/>
    </source>
</evidence>
<feature type="transmembrane region" description="Helical" evidence="7">
    <location>
        <begin position="141"/>
        <end position="162"/>
    </location>
</feature>
<dbReference type="PROSITE" id="PS50928">
    <property type="entry name" value="ABC_TM1"/>
    <property type="match status" value="1"/>
</dbReference>
<feature type="transmembrane region" description="Helical" evidence="7">
    <location>
        <begin position="68"/>
        <end position="98"/>
    </location>
</feature>
<dbReference type="PANTHER" id="PTHR43744">
    <property type="entry name" value="ABC TRANSPORTER PERMEASE PROTEIN MG189-RELATED-RELATED"/>
    <property type="match status" value="1"/>
</dbReference>
<gene>
    <name evidence="9" type="ORF">INP51_11845</name>
</gene>
<dbReference type="SUPFAM" id="SSF161098">
    <property type="entry name" value="MetI-like"/>
    <property type="match status" value="1"/>
</dbReference>
<dbReference type="PROSITE" id="PS51257">
    <property type="entry name" value="PROKAR_LIPOPROTEIN"/>
    <property type="match status" value="1"/>
</dbReference>
<evidence type="ECO:0000256" key="5">
    <source>
        <dbReference type="ARBA" id="ARBA00022989"/>
    </source>
</evidence>
<dbReference type="EMBL" id="CP063304">
    <property type="protein sequence ID" value="QOV21040.1"/>
    <property type="molecule type" value="Genomic_DNA"/>
</dbReference>
<keyword evidence="10" id="KW-1185">Reference proteome</keyword>
<dbReference type="KEGG" id="bliq:INP51_11845"/>
<dbReference type="Proteomes" id="UP000593601">
    <property type="component" value="Chromosome"/>
</dbReference>
<dbReference type="PANTHER" id="PTHR43744:SF9">
    <property type="entry name" value="POLYGALACTURONAN_RHAMNOGALACTURONAN TRANSPORT SYSTEM PERMEASE PROTEIN YTCP"/>
    <property type="match status" value="1"/>
</dbReference>
<name>A0A7M2RNW0_9FIRM</name>
<comment type="subcellular location">
    <subcellularLocation>
        <location evidence="1">Cell membrane</location>
        <topology evidence="1">Multi-pass membrane protein</topology>
    </subcellularLocation>
</comment>
<proteinExistence type="predicted"/>
<evidence type="ECO:0000313" key="9">
    <source>
        <dbReference type="EMBL" id="QOV21040.1"/>
    </source>
</evidence>
<dbReference type="GO" id="GO:0005886">
    <property type="term" value="C:plasma membrane"/>
    <property type="evidence" value="ECO:0007669"/>
    <property type="project" value="UniProtKB-SubCell"/>
</dbReference>
<keyword evidence="2" id="KW-0813">Transport</keyword>
<dbReference type="AlphaFoldDB" id="A0A7M2RNW0"/>
<keyword evidence="4 7" id="KW-0812">Transmembrane</keyword>
<dbReference type="GO" id="GO:0055085">
    <property type="term" value="P:transmembrane transport"/>
    <property type="evidence" value="ECO:0007669"/>
    <property type="project" value="InterPro"/>
</dbReference>
<evidence type="ECO:0000256" key="1">
    <source>
        <dbReference type="ARBA" id="ARBA00004651"/>
    </source>
</evidence>
<dbReference type="InterPro" id="IPR035906">
    <property type="entry name" value="MetI-like_sf"/>
</dbReference>
<keyword evidence="5 7" id="KW-1133">Transmembrane helix</keyword>
<dbReference type="CDD" id="cd06261">
    <property type="entry name" value="TM_PBP2"/>
    <property type="match status" value="1"/>
</dbReference>
<feature type="transmembrane region" description="Helical" evidence="7">
    <location>
        <begin position="260"/>
        <end position="277"/>
    </location>
</feature>